<dbReference type="PATRIC" id="fig|178900.5.peg.1660"/>
<comment type="subcellular location">
    <subcellularLocation>
        <location evidence="5 6">Cytoplasm</location>
    </subcellularLocation>
</comment>
<keyword evidence="3 5" id="KW-0378">Hydrolase</keyword>
<evidence type="ECO:0000256" key="3">
    <source>
        <dbReference type="ARBA" id="ARBA00022801"/>
    </source>
</evidence>
<sequence length="486" mass="51852">MIEGLAAGAPPGGNVPEYSVSEISGAIRRTLEGTFGRVRVRGEITEFKRYPSGHLYFSLKDERGKISGVVWRGSVSRLGLVPENGLEIIATGKISAYGERSSYQLVVERMEYAGEGALLARIERLRLKLAEEGLFDAERKRRLPLLPRVIGVVTSAQGAVLHDICTTLLRRFPRPVLVWPVAVQGEGAAAQITAAINGFSALDGSGNVPRPDVLIVARGGGSLEDLMAFNDEAVVRAAAASSIPLISAVGHETDTTLIDFASDRRAPTPTAAAELAVPVRTEMLAELEHRGARALGALSRLLQTARLRLDRAAAALPDLPGLLGTARMMLDDRGRRLDVALPGFVQGRRVALVAVERHMPAVETLLSGRRTRMALLGSALQTGLRHGLQTREARLGRLRISPAPLAALVRERRAALVGVGGQLEAVSPQAVLARGYALVTVGGQPVTSARKLKVGEDVVLTFGDGQRDAVIARKKPAKAEQTTLEL</sequence>
<dbReference type="HAMAP" id="MF_00378">
    <property type="entry name" value="Exonuc_7_L"/>
    <property type="match status" value="1"/>
</dbReference>
<dbReference type="EC" id="3.1.11.6" evidence="5"/>
<comment type="caution">
    <text evidence="9">The sequence shown here is derived from an EMBL/GenBank/DDBJ whole genome shotgun (WGS) entry which is preliminary data.</text>
</comment>
<dbReference type="Proteomes" id="UP000075473">
    <property type="component" value="Unassembled WGS sequence"/>
</dbReference>
<keyword evidence="1 5" id="KW-0963">Cytoplasm</keyword>
<dbReference type="CDD" id="cd04489">
    <property type="entry name" value="ExoVII_LU_OBF"/>
    <property type="match status" value="1"/>
</dbReference>
<evidence type="ECO:0000256" key="5">
    <source>
        <dbReference type="HAMAP-Rule" id="MF_00378"/>
    </source>
</evidence>
<evidence type="ECO:0000256" key="2">
    <source>
        <dbReference type="ARBA" id="ARBA00022722"/>
    </source>
</evidence>
<dbReference type="Pfam" id="PF13742">
    <property type="entry name" value="tRNA_anti_2"/>
    <property type="match status" value="1"/>
</dbReference>
<organism evidence="9 10">
    <name type="scientific">Acetobacter cerevisiae</name>
    <dbReference type="NCBI Taxonomy" id="178900"/>
    <lineage>
        <taxon>Bacteria</taxon>
        <taxon>Pseudomonadati</taxon>
        <taxon>Pseudomonadota</taxon>
        <taxon>Alphaproteobacteria</taxon>
        <taxon>Acetobacterales</taxon>
        <taxon>Acetobacteraceae</taxon>
        <taxon>Acetobacter</taxon>
    </lineage>
</organism>
<comment type="function">
    <text evidence="5">Bidirectionally degrades single-stranded DNA into large acid-insoluble oligonucleotides, which are then degraded further into small acid-soluble oligonucleotides.</text>
</comment>
<evidence type="ECO:0000256" key="4">
    <source>
        <dbReference type="ARBA" id="ARBA00022839"/>
    </source>
</evidence>
<keyword evidence="2 5" id="KW-0540">Nuclease</keyword>
<evidence type="ECO:0000259" key="7">
    <source>
        <dbReference type="Pfam" id="PF02601"/>
    </source>
</evidence>
<comment type="catalytic activity">
    <reaction evidence="5 6">
        <text>Exonucleolytic cleavage in either 5'- to 3'- or 3'- to 5'-direction to yield nucleoside 5'-phosphates.</text>
        <dbReference type="EC" id="3.1.11.6"/>
    </reaction>
</comment>
<dbReference type="InterPro" id="IPR020579">
    <property type="entry name" value="Exonuc_VII_lsu_C"/>
</dbReference>
<evidence type="ECO:0000313" key="10">
    <source>
        <dbReference type="Proteomes" id="UP000075473"/>
    </source>
</evidence>
<dbReference type="RefSeq" id="WP_062250386.1">
    <property type="nucleotide sequence ID" value="NZ_LHZA01000152.1"/>
</dbReference>
<dbReference type="GO" id="GO:0005737">
    <property type="term" value="C:cytoplasm"/>
    <property type="evidence" value="ECO:0007669"/>
    <property type="project" value="UniProtKB-SubCell"/>
</dbReference>
<feature type="domain" description="Exonuclease VII large subunit C-terminal" evidence="7">
    <location>
        <begin position="134"/>
        <end position="468"/>
    </location>
</feature>
<evidence type="ECO:0000256" key="1">
    <source>
        <dbReference type="ARBA" id="ARBA00022490"/>
    </source>
</evidence>
<evidence type="ECO:0000259" key="8">
    <source>
        <dbReference type="Pfam" id="PF13742"/>
    </source>
</evidence>
<dbReference type="InterPro" id="IPR025824">
    <property type="entry name" value="OB-fold_nuc-bd_dom"/>
</dbReference>
<gene>
    <name evidence="5" type="primary">xseA</name>
    <name evidence="9" type="ORF">AD928_10500</name>
</gene>
<reference evidence="9 10" key="1">
    <citation type="submission" date="2015-06" db="EMBL/GenBank/DDBJ databases">
        <title>Improved classification and identification of acetic acid bacteria using matrix-assisted laser desorption/ionization time-of-flight mass spectrometry; Gluconobacter nephelii and Gluconobacter uchimurae are later heterotypic synonyms of Gluconobacter japonicus and Gluconobacter oxydans, respectively.</title>
        <authorList>
            <person name="Li L."/>
            <person name="Cleenwerck I."/>
            <person name="De Vuyst L."/>
            <person name="Vandamme P."/>
        </authorList>
    </citation>
    <scope>NUCLEOTIDE SEQUENCE [LARGE SCALE GENOMIC DNA]</scope>
    <source>
        <strain evidence="9 10">LMG 1625</strain>
    </source>
</reference>
<dbReference type="InterPro" id="IPR003753">
    <property type="entry name" value="Exonuc_VII_L"/>
</dbReference>
<name>A0A149Q6E6_9PROT</name>
<dbReference type="GO" id="GO:0003676">
    <property type="term" value="F:nucleic acid binding"/>
    <property type="evidence" value="ECO:0007669"/>
    <property type="project" value="InterPro"/>
</dbReference>
<dbReference type="PANTHER" id="PTHR30008">
    <property type="entry name" value="EXODEOXYRIBONUCLEASE 7 LARGE SUBUNIT"/>
    <property type="match status" value="1"/>
</dbReference>
<dbReference type="AlphaFoldDB" id="A0A149Q6E6"/>
<proteinExistence type="inferred from homology"/>
<comment type="similarity">
    <text evidence="5 6">Belongs to the XseA family.</text>
</comment>
<dbReference type="PANTHER" id="PTHR30008:SF0">
    <property type="entry name" value="EXODEOXYRIBONUCLEASE 7 LARGE SUBUNIT"/>
    <property type="match status" value="1"/>
</dbReference>
<keyword evidence="4 5" id="KW-0269">Exonuclease</keyword>
<dbReference type="Pfam" id="PF02601">
    <property type="entry name" value="Exonuc_VII_L"/>
    <property type="match status" value="1"/>
</dbReference>
<dbReference type="NCBIfam" id="TIGR00237">
    <property type="entry name" value="xseA"/>
    <property type="match status" value="1"/>
</dbReference>
<dbReference type="EMBL" id="LHZA01000152">
    <property type="protein sequence ID" value="KXU92793.1"/>
    <property type="molecule type" value="Genomic_DNA"/>
</dbReference>
<comment type="subunit">
    <text evidence="5">Heterooligomer composed of large and small subunits.</text>
</comment>
<dbReference type="GO" id="GO:0009318">
    <property type="term" value="C:exodeoxyribonuclease VII complex"/>
    <property type="evidence" value="ECO:0007669"/>
    <property type="project" value="UniProtKB-UniRule"/>
</dbReference>
<evidence type="ECO:0000313" key="9">
    <source>
        <dbReference type="EMBL" id="KXU92793.1"/>
    </source>
</evidence>
<dbReference type="GO" id="GO:0006308">
    <property type="term" value="P:DNA catabolic process"/>
    <property type="evidence" value="ECO:0007669"/>
    <property type="project" value="UniProtKB-UniRule"/>
</dbReference>
<evidence type="ECO:0000256" key="6">
    <source>
        <dbReference type="RuleBase" id="RU004355"/>
    </source>
</evidence>
<feature type="domain" description="OB-fold nucleic acid binding" evidence="8">
    <location>
        <begin position="18"/>
        <end position="111"/>
    </location>
</feature>
<protein>
    <recommendedName>
        <fullName evidence="5">Exodeoxyribonuclease 7 large subunit</fullName>
        <ecNumber evidence="5">3.1.11.6</ecNumber>
    </recommendedName>
    <alternativeName>
        <fullName evidence="5">Exodeoxyribonuclease VII large subunit</fullName>
        <shortName evidence="5">Exonuclease VII large subunit</shortName>
    </alternativeName>
</protein>
<dbReference type="GO" id="GO:0008855">
    <property type="term" value="F:exodeoxyribonuclease VII activity"/>
    <property type="evidence" value="ECO:0007669"/>
    <property type="project" value="UniProtKB-UniRule"/>
</dbReference>
<accession>A0A149Q6E6</accession>